<dbReference type="Proteomes" id="UP000197468">
    <property type="component" value="Unassembled WGS sequence"/>
</dbReference>
<feature type="transmembrane region" description="Helical" evidence="1">
    <location>
        <begin position="185"/>
        <end position="205"/>
    </location>
</feature>
<reference evidence="2 3" key="1">
    <citation type="journal article" date="2008" name="Int. J. Syst. Evol. Microbiol.">
        <title>Description of Roseateles aquatilis sp. nov. and Roseateles terrae sp. nov., in the class Betaproteobacteria, and emended description of the genus Roseateles.</title>
        <authorList>
            <person name="Gomila M."/>
            <person name="Bowien B."/>
            <person name="Falsen E."/>
            <person name="Moore E.R."/>
            <person name="Lalucat J."/>
        </authorList>
    </citation>
    <scope>NUCLEOTIDE SEQUENCE [LARGE SCALE GENOMIC DNA]</scope>
    <source>
        <strain evidence="2 3">CCUG 48205</strain>
    </source>
</reference>
<feature type="transmembrane region" description="Helical" evidence="1">
    <location>
        <begin position="151"/>
        <end position="173"/>
    </location>
</feature>
<evidence type="ECO:0000256" key="1">
    <source>
        <dbReference type="SAM" id="Phobius"/>
    </source>
</evidence>
<evidence type="ECO:0000313" key="3">
    <source>
        <dbReference type="Proteomes" id="UP000197468"/>
    </source>
</evidence>
<proteinExistence type="predicted"/>
<name>A0A246JMJ6_9BURK</name>
<feature type="transmembrane region" description="Helical" evidence="1">
    <location>
        <begin position="217"/>
        <end position="239"/>
    </location>
</feature>
<keyword evidence="1" id="KW-1133">Transmembrane helix</keyword>
<evidence type="ECO:0000313" key="2">
    <source>
        <dbReference type="EMBL" id="OWQ93868.1"/>
    </source>
</evidence>
<organism evidence="2 3">
    <name type="scientific">Roseateles aquatilis</name>
    <dbReference type="NCBI Taxonomy" id="431061"/>
    <lineage>
        <taxon>Bacteria</taxon>
        <taxon>Pseudomonadati</taxon>
        <taxon>Pseudomonadota</taxon>
        <taxon>Betaproteobacteria</taxon>
        <taxon>Burkholderiales</taxon>
        <taxon>Sphaerotilaceae</taxon>
        <taxon>Roseateles</taxon>
    </lineage>
</organism>
<feature type="transmembrane region" description="Helical" evidence="1">
    <location>
        <begin position="106"/>
        <end position="130"/>
    </location>
</feature>
<keyword evidence="3" id="KW-1185">Reference proteome</keyword>
<keyword evidence="1" id="KW-0812">Transmembrane</keyword>
<accession>A0A246JMJ6</accession>
<sequence length="245" mass="27612">MEAPRPQPAYKPLFPAPELPPELPRFSDPSSPLSLRGLFQLFVRPRAFFSDMERLARKPELLLLTYLIGIAYAMDKVDQHLLKTYIAGKPQQTISYVLDALESWTAYWGLMLVGGLSSALFLWLVMGWFYRKRLEWSEADKPDPARARQVWTYQSAVDALPAVLVTLTHTVVYPSYLDAWEGETVTTWILIGLNLWGCWVSYVGATTAFVLDRGRALFWFLLLPAGVLVLASGVLTALISQMGAR</sequence>
<protein>
    <submittedName>
        <fullName evidence="2">Uncharacterized protein</fullName>
    </submittedName>
</protein>
<keyword evidence="1" id="KW-0472">Membrane</keyword>
<comment type="caution">
    <text evidence="2">The sequence shown here is derived from an EMBL/GenBank/DDBJ whole genome shotgun (WGS) entry which is preliminary data.</text>
</comment>
<dbReference type="AlphaFoldDB" id="A0A246JMJ6"/>
<dbReference type="EMBL" id="NIOF01000001">
    <property type="protein sequence ID" value="OWQ93868.1"/>
    <property type="molecule type" value="Genomic_DNA"/>
</dbReference>
<gene>
    <name evidence="2" type="ORF">CDN99_05425</name>
</gene>